<keyword evidence="7" id="KW-0805">Transcription regulation</keyword>
<feature type="compositionally biased region" description="Low complexity" evidence="12">
    <location>
        <begin position="141"/>
        <end position="152"/>
    </location>
</feature>
<dbReference type="Pfam" id="PF01530">
    <property type="entry name" value="zf-C2HC"/>
    <property type="match status" value="1"/>
</dbReference>
<evidence type="ECO:0000256" key="4">
    <source>
        <dbReference type="ARBA" id="ARBA00022771"/>
    </source>
</evidence>
<feature type="compositionally biased region" description="Polar residues" evidence="12">
    <location>
        <begin position="660"/>
        <end position="672"/>
    </location>
</feature>
<dbReference type="SUPFAM" id="SSF47769">
    <property type="entry name" value="SAM/Pointed domain"/>
    <property type="match status" value="1"/>
</dbReference>
<keyword evidence="3" id="KW-0677">Repeat</keyword>
<keyword evidence="6" id="KW-0156">Chromatin regulator</keyword>
<name>A0ABR0YNK0_HUSHU</name>
<evidence type="ECO:0000256" key="3">
    <source>
        <dbReference type="ARBA" id="ARBA00022737"/>
    </source>
</evidence>
<feature type="compositionally biased region" description="Basic and acidic residues" evidence="12">
    <location>
        <begin position="673"/>
        <end position="684"/>
    </location>
</feature>
<evidence type="ECO:0000256" key="8">
    <source>
        <dbReference type="ARBA" id="ARBA00023163"/>
    </source>
</evidence>
<evidence type="ECO:0000256" key="11">
    <source>
        <dbReference type="PROSITE-ProRule" id="PRU01143"/>
    </source>
</evidence>
<feature type="compositionally biased region" description="Polar residues" evidence="12">
    <location>
        <begin position="159"/>
        <end position="170"/>
    </location>
</feature>
<sequence length="832" mass="91648">MAEKPPADTSSSETDFDMMSALDWQNGIATLPGSDIRFRMNEFGALEIVTDGEMEAVQAAAMATESSDPSPADKPTPPVEGAAGGTAVVESAEPVLLAPSIVTPEEAPSVEVVSCGACGASGTFENFIEGKFCSKACIQSRNNSSSSSSRASPVEQKNGETASNPSNESAQPLKRIRRKRKLLTESDDEEVENPEEEEEKSKVGKGRRAAKQTKPVATAPGKKKVWSWPAYLEEEKMIAVPLKLFKEVTPKSFLRASLFNGFKVGMTKMERLFIYLFFFDPLHPSMFCVLTVAEVTVCFRMQGYRIRMIPECYDFWLNADSWDVKPAGWCEKTGNKLLLPKGCKDGEFNWSTYVKNCRGQTAPKHLFKSLNTSVTPSGFRPGMKLEAVDKKNPSLICVASIAALVDNRLLIHFDNWDESYDYWCEASSPYIHPVGFCQEMGLTLTAPAEYKHPKSFSWEKYLEETGSQAAPARAFKQRPPHGFQENMKLEAVDKRNPMLIRVSTIAATEEHRLKIHFDGWSQEYDYWVDADSPDIHPVGWCAKTGHPLQNPLGPVDSSTPPGQGCPTQGCHGIGHIKGPRYGTHYTAVSCPYSDVNLNKEGLLQDRLIGEKPPALAGPQKAKRVEVPTPVSVPAPTVPEPSDNSPQSRKSWSTESERSGRSSVQSLPEQTQSSEERTEGTREPSENSIKAKKTGPIPKCLKLHLVKQELGDGKETSLSLQEALHESVFIPPFSSNPAHRIQVCWEQHCKLLPEVLGLTAKGVAKWTTEEVASFVQGLPGCREHAPVFRNEQIDGEAFLLLTQADIVKILGIKLGPALKIYNSILMCKSADEE</sequence>
<dbReference type="Proteomes" id="UP001369086">
    <property type="component" value="Unassembled WGS sequence"/>
</dbReference>
<evidence type="ECO:0000256" key="5">
    <source>
        <dbReference type="ARBA" id="ARBA00022833"/>
    </source>
</evidence>
<dbReference type="CDD" id="cd09582">
    <property type="entry name" value="SAM_Scm-like-3MBT3_4"/>
    <property type="match status" value="1"/>
</dbReference>
<dbReference type="SMART" id="SM00561">
    <property type="entry name" value="MBT"/>
    <property type="match status" value="3"/>
</dbReference>
<evidence type="ECO:0000256" key="6">
    <source>
        <dbReference type="ARBA" id="ARBA00022853"/>
    </source>
</evidence>
<feature type="region of interest" description="Disordered" evidence="12">
    <location>
        <begin position="59"/>
        <end position="85"/>
    </location>
</feature>
<keyword evidence="15" id="KW-1185">Reference proteome</keyword>
<keyword evidence="4 11" id="KW-0863">Zinc-finger</keyword>
<evidence type="ECO:0000256" key="9">
    <source>
        <dbReference type="ARBA" id="ARBA00023242"/>
    </source>
</evidence>
<comment type="subcellular location">
    <subcellularLocation>
        <location evidence="1">Nucleus</location>
    </subcellularLocation>
</comment>
<dbReference type="InterPro" id="IPR013761">
    <property type="entry name" value="SAM/pointed_sf"/>
</dbReference>
<evidence type="ECO:0000256" key="1">
    <source>
        <dbReference type="ARBA" id="ARBA00004123"/>
    </source>
</evidence>
<feature type="repeat" description="MBT" evidence="10">
    <location>
        <begin position="348"/>
        <end position="447"/>
    </location>
</feature>
<feature type="compositionally biased region" description="Acidic residues" evidence="12">
    <location>
        <begin position="185"/>
        <end position="198"/>
    </location>
</feature>
<feature type="repeat" description="MBT" evidence="10">
    <location>
        <begin position="456"/>
        <end position="551"/>
    </location>
</feature>
<dbReference type="Gene3D" id="2.30.30.140">
    <property type="match status" value="3"/>
</dbReference>
<dbReference type="Gene3D" id="1.10.150.50">
    <property type="entry name" value="Transcription Factor, Ets-1"/>
    <property type="match status" value="1"/>
</dbReference>
<dbReference type="SUPFAM" id="SSF63748">
    <property type="entry name" value="Tudor/PWWP/MBT"/>
    <property type="match status" value="3"/>
</dbReference>
<dbReference type="PANTHER" id="PTHR12247">
    <property type="entry name" value="POLYCOMB GROUP PROTEIN"/>
    <property type="match status" value="1"/>
</dbReference>
<protein>
    <submittedName>
        <fullName evidence="14">Lethal(3)malignant brain tumor-like protein 4 isoform X1</fullName>
    </submittedName>
</protein>
<dbReference type="SMART" id="SM00454">
    <property type="entry name" value="SAM"/>
    <property type="match status" value="1"/>
</dbReference>
<dbReference type="InterPro" id="IPR001660">
    <property type="entry name" value="SAM"/>
</dbReference>
<dbReference type="EMBL" id="JAHFZB010000026">
    <property type="protein sequence ID" value="KAK6474192.1"/>
    <property type="molecule type" value="Genomic_DNA"/>
</dbReference>
<evidence type="ECO:0000313" key="14">
    <source>
        <dbReference type="EMBL" id="KAK6474192.1"/>
    </source>
</evidence>
<comment type="caution">
    <text evidence="14">The sequence shown here is derived from an EMBL/GenBank/DDBJ whole genome shotgun (WGS) entry which is preliminary data.</text>
</comment>
<gene>
    <name evidence="14" type="ORF">HHUSO_G26393</name>
</gene>
<organism evidence="14 15">
    <name type="scientific">Huso huso</name>
    <name type="common">Beluga</name>
    <name type="synonym">Acipenser huso</name>
    <dbReference type="NCBI Taxonomy" id="61971"/>
    <lineage>
        <taxon>Eukaryota</taxon>
        <taxon>Metazoa</taxon>
        <taxon>Chordata</taxon>
        <taxon>Craniata</taxon>
        <taxon>Vertebrata</taxon>
        <taxon>Euteleostomi</taxon>
        <taxon>Actinopterygii</taxon>
        <taxon>Chondrostei</taxon>
        <taxon>Acipenseriformes</taxon>
        <taxon>Acipenseridae</taxon>
        <taxon>Huso</taxon>
    </lineage>
</organism>
<evidence type="ECO:0000256" key="12">
    <source>
        <dbReference type="SAM" id="MobiDB-lite"/>
    </source>
</evidence>
<evidence type="ECO:0000256" key="10">
    <source>
        <dbReference type="PROSITE-ProRule" id="PRU00459"/>
    </source>
</evidence>
<dbReference type="PROSITE" id="PS51802">
    <property type="entry name" value="ZF_CCHHC"/>
    <property type="match status" value="1"/>
</dbReference>
<dbReference type="PROSITE" id="PS50105">
    <property type="entry name" value="SAM_DOMAIN"/>
    <property type="match status" value="1"/>
</dbReference>
<feature type="repeat" description="MBT" evidence="10">
    <location>
        <begin position="226"/>
        <end position="340"/>
    </location>
</feature>
<keyword evidence="8" id="KW-0804">Transcription</keyword>
<dbReference type="Gene3D" id="4.10.320.30">
    <property type="match status" value="1"/>
</dbReference>
<dbReference type="CDD" id="cd20103">
    <property type="entry name" value="MBT_L3MBTL1-like_rpt3"/>
    <property type="match status" value="1"/>
</dbReference>
<feature type="region of interest" description="Disordered" evidence="12">
    <location>
        <begin position="141"/>
        <end position="216"/>
    </location>
</feature>
<feature type="region of interest" description="Disordered" evidence="12">
    <location>
        <begin position="610"/>
        <end position="693"/>
    </location>
</feature>
<dbReference type="Pfam" id="PF00536">
    <property type="entry name" value="SAM_1"/>
    <property type="match status" value="1"/>
</dbReference>
<evidence type="ECO:0000313" key="15">
    <source>
        <dbReference type="Proteomes" id="UP001369086"/>
    </source>
</evidence>
<keyword evidence="5" id="KW-0862">Zinc</keyword>
<evidence type="ECO:0000256" key="7">
    <source>
        <dbReference type="ARBA" id="ARBA00023015"/>
    </source>
</evidence>
<dbReference type="Pfam" id="PF02820">
    <property type="entry name" value="MBT"/>
    <property type="match status" value="3"/>
</dbReference>
<feature type="domain" description="SAM" evidence="13">
    <location>
        <begin position="765"/>
        <end position="829"/>
    </location>
</feature>
<dbReference type="PANTHER" id="PTHR12247:SF130">
    <property type="entry name" value="SAM DOMAIN-CONTAINING PROTEIN"/>
    <property type="match status" value="1"/>
</dbReference>
<dbReference type="CDD" id="cd20135">
    <property type="entry name" value="MBT_L3MBTL3_rpt2"/>
    <property type="match status" value="1"/>
</dbReference>
<dbReference type="PROSITE" id="PS51079">
    <property type="entry name" value="MBT"/>
    <property type="match status" value="3"/>
</dbReference>
<dbReference type="InterPro" id="IPR004092">
    <property type="entry name" value="Mbt"/>
</dbReference>
<keyword evidence="9" id="KW-0539">Nucleus</keyword>
<proteinExistence type="predicted"/>
<feature type="compositionally biased region" description="Polar residues" evidence="12">
    <location>
        <begin position="642"/>
        <end position="653"/>
    </location>
</feature>
<dbReference type="InterPro" id="IPR050548">
    <property type="entry name" value="PcG_chromatin_remod_factors"/>
</dbReference>
<dbReference type="InterPro" id="IPR002515">
    <property type="entry name" value="Znf_C2H2C"/>
</dbReference>
<accession>A0ABR0YNK0</accession>
<evidence type="ECO:0000256" key="2">
    <source>
        <dbReference type="ARBA" id="ARBA00022723"/>
    </source>
</evidence>
<reference evidence="14 15" key="1">
    <citation type="submission" date="2021-05" db="EMBL/GenBank/DDBJ databases">
        <authorList>
            <person name="Zahm M."/>
            <person name="Klopp C."/>
            <person name="Cabau C."/>
            <person name="Kuhl H."/>
            <person name="Suciu R."/>
            <person name="Ciorpac M."/>
            <person name="Holostenco D."/>
            <person name="Gessner J."/>
            <person name="Wuertz S."/>
            <person name="Hohne C."/>
            <person name="Stock M."/>
            <person name="Gislard M."/>
            <person name="Lluch J."/>
            <person name="Milhes M."/>
            <person name="Lampietro C."/>
            <person name="Lopez Roques C."/>
            <person name="Donnadieu C."/>
            <person name="Du K."/>
            <person name="Schartl M."/>
            <person name="Guiguen Y."/>
        </authorList>
    </citation>
    <scope>NUCLEOTIDE SEQUENCE [LARGE SCALE GENOMIC DNA]</scope>
    <source>
        <strain evidence="14">Hh-F2</strain>
        <tissue evidence="14">Blood</tissue>
    </source>
</reference>
<keyword evidence="2" id="KW-0479">Metal-binding</keyword>
<evidence type="ECO:0000259" key="13">
    <source>
        <dbReference type="PROSITE" id="PS50105"/>
    </source>
</evidence>